<dbReference type="Gene3D" id="3.40.50.300">
    <property type="entry name" value="P-loop containing nucleotide triphosphate hydrolases"/>
    <property type="match status" value="1"/>
</dbReference>
<dbReference type="GO" id="GO:0003723">
    <property type="term" value="F:RNA binding"/>
    <property type="evidence" value="ECO:0007669"/>
    <property type="project" value="InterPro"/>
</dbReference>
<evidence type="ECO:0000313" key="4">
    <source>
        <dbReference type="Proteomes" id="UP001327560"/>
    </source>
</evidence>
<name>A0AAQ3QDM8_9LILI</name>
<dbReference type="Proteomes" id="UP001327560">
    <property type="component" value="Chromosome 4"/>
</dbReference>
<gene>
    <name evidence="3" type="ORF">Cni_G14096</name>
</gene>
<dbReference type="PANTHER" id="PTHR10887:SF522">
    <property type="entry name" value="P-LOOP CONTAINING NUCLEOSIDE TRIPHOSPHATE HYDROLASES SUPERFAMILY PROTEIN"/>
    <property type="match status" value="1"/>
</dbReference>
<dbReference type="GO" id="GO:0004386">
    <property type="term" value="F:helicase activity"/>
    <property type="evidence" value="ECO:0007669"/>
    <property type="project" value="InterPro"/>
</dbReference>
<protein>
    <recommendedName>
        <fullName evidence="5">DNA2/NAM7 helicase helicase domain-containing protein</fullName>
    </recommendedName>
</protein>
<evidence type="ECO:0000259" key="2">
    <source>
        <dbReference type="Pfam" id="PF13086"/>
    </source>
</evidence>
<dbReference type="Pfam" id="PF11955">
    <property type="entry name" value="PORR"/>
    <property type="match status" value="1"/>
</dbReference>
<evidence type="ECO:0000313" key="3">
    <source>
        <dbReference type="EMBL" id="WOL05368.1"/>
    </source>
</evidence>
<dbReference type="PANTHER" id="PTHR10887">
    <property type="entry name" value="DNA2/NAM7 HELICASE FAMILY"/>
    <property type="match status" value="1"/>
</dbReference>
<dbReference type="Pfam" id="PF13086">
    <property type="entry name" value="AAA_11"/>
    <property type="match status" value="1"/>
</dbReference>
<dbReference type="AlphaFoldDB" id="A0AAQ3QDM8"/>
<dbReference type="InterPro" id="IPR021099">
    <property type="entry name" value="PORR_domain"/>
</dbReference>
<feature type="domain" description="DNA2/NAM7 helicase helicase" evidence="2">
    <location>
        <begin position="99"/>
        <end position="201"/>
    </location>
</feature>
<dbReference type="InterPro" id="IPR027417">
    <property type="entry name" value="P-loop_NTPase"/>
</dbReference>
<accession>A0AAQ3QDM8</accession>
<feature type="domain" description="PORR" evidence="1">
    <location>
        <begin position="4"/>
        <end position="34"/>
    </location>
</feature>
<evidence type="ECO:0000259" key="1">
    <source>
        <dbReference type="Pfam" id="PF11955"/>
    </source>
</evidence>
<proteinExistence type="predicted"/>
<dbReference type="SUPFAM" id="SSF52540">
    <property type="entry name" value="P-loop containing nucleoside triphosphate hydrolases"/>
    <property type="match status" value="1"/>
</dbReference>
<sequence>MRALEKRAVGMAHEFLSLTVEKMVELEKISHFRKFSTRVSSRRWRPLEGDFGDIVLSWSLDQILDEGFVKNQTIARCSAGFSKEVDYCKLSDKLLSIGLNHSQMDALQAAVHTTQCRASHPIELIWGPPGTGKTKTVSAILWTFLHMTCAPTNVPVVGVCSRLLQLVKATDNENKQIGQPSSLGDLVLFGNRDRVEIDDELEDVF</sequence>
<dbReference type="InterPro" id="IPR045055">
    <property type="entry name" value="DNA2/NAM7-like"/>
</dbReference>
<organism evidence="3 4">
    <name type="scientific">Canna indica</name>
    <name type="common">Indian-shot</name>
    <dbReference type="NCBI Taxonomy" id="4628"/>
    <lineage>
        <taxon>Eukaryota</taxon>
        <taxon>Viridiplantae</taxon>
        <taxon>Streptophyta</taxon>
        <taxon>Embryophyta</taxon>
        <taxon>Tracheophyta</taxon>
        <taxon>Spermatophyta</taxon>
        <taxon>Magnoliopsida</taxon>
        <taxon>Liliopsida</taxon>
        <taxon>Zingiberales</taxon>
        <taxon>Cannaceae</taxon>
        <taxon>Canna</taxon>
    </lineage>
</organism>
<reference evidence="3 4" key="1">
    <citation type="submission" date="2023-10" db="EMBL/GenBank/DDBJ databases">
        <title>Chromosome-scale genome assembly provides insights into flower coloration mechanisms of Canna indica.</title>
        <authorList>
            <person name="Li C."/>
        </authorList>
    </citation>
    <scope>NUCLEOTIDE SEQUENCE [LARGE SCALE GENOMIC DNA]</scope>
    <source>
        <tissue evidence="3">Flower</tissue>
    </source>
</reference>
<dbReference type="InterPro" id="IPR041677">
    <property type="entry name" value="DNA2/NAM7_AAA_11"/>
</dbReference>
<evidence type="ECO:0008006" key="5">
    <source>
        <dbReference type="Google" id="ProtNLM"/>
    </source>
</evidence>
<keyword evidence="4" id="KW-1185">Reference proteome</keyword>
<dbReference type="EMBL" id="CP136893">
    <property type="protein sequence ID" value="WOL05368.1"/>
    <property type="molecule type" value="Genomic_DNA"/>
</dbReference>